<proteinExistence type="predicted"/>
<dbReference type="Pfam" id="PF21373">
    <property type="entry name" value="ZNHIT3_C"/>
    <property type="match status" value="1"/>
</dbReference>
<keyword evidence="4" id="KW-1185">Reference proteome</keyword>
<name>A0A267EQG9_9PLAT</name>
<sequence length="249" mass="27004">NRFRQQRYHGNNCHPAAAAAANPAADVGVTEAGGNTSLTGPINNGYNNYRGGGGRGRGRGGGRGGFSGYRGRGGGRGRGRGSGSASGSFLRPRPLPKLDRLRCSVCESPAPKYRCPGCQLARYCSTACCARHRASCNAKEERETREFLAERRRRQLAEEQKKQPPPAPCAELLDLGLDSEDYLAAENLARLRQCPQLIKLLGNPELRELLVRLNGSRRPEADLERAMQLPLFVDFANVCLGVIEPADTD</sequence>
<dbReference type="CDD" id="cd23024">
    <property type="entry name" value="zf-HIT_ZNHIT2-3"/>
    <property type="match status" value="1"/>
</dbReference>
<evidence type="ECO:0000259" key="2">
    <source>
        <dbReference type="Pfam" id="PF21373"/>
    </source>
</evidence>
<feature type="domain" description="Zinc finger HIT" evidence="2">
    <location>
        <begin position="187"/>
        <end position="243"/>
    </location>
</feature>
<gene>
    <name evidence="3" type="ORF">BOX15_Mlig016969g5</name>
</gene>
<dbReference type="Proteomes" id="UP000215902">
    <property type="component" value="Unassembled WGS sequence"/>
</dbReference>
<organism evidence="3 4">
    <name type="scientific">Macrostomum lignano</name>
    <dbReference type="NCBI Taxonomy" id="282301"/>
    <lineage>
        <taxon>Eukaryota</taxon>
        <taxon>Metazoa</taxon>
        <taxon>Spiralia</taxon>
        <taxon>Lophotrochozoa</taxon>
        <taxon>Platyhelminthes</taxon>
        <taxon>Rhabditophora</taxon>
        <taxon>Macrostomorpha</taxon>
        <taxon>Macrostomida</taxon>
        <taxon>Macrostomidae</taxon>
        <taxon>Macrostomum</taxon>
    </lineage>
</organism>
<dbReference type="InterPro" id="IPR048371">
    <property type="entry name" value="ZNHIT3_C"/>
</dbReference>
<evidence type="ECO:0000313" key="3">
    <source>
        <dbReference type="EMBL" id="PAA63741.1"/>
    </source>
</evidence>
<dbReference type="Gene3D" id="3.30.60.190">
    <property type="match status" value="1"/>
</dbReference>
<dbReference type="OrthoDB" id="18412at2759"/>
<dbReference type="AlphaFoldDB" id="A0A267EQG9"/>
<evidence type="ECO:0000313" key="4">
    <source>
        <dbReference type="Proteomes" id="UP000215902"/>
    </source>
</evidence>
<comment type="caution">
    <text evidence="3">The sequence shown here is derived from an EMBL/GenBank/DDBJ whole genome shotgun (WGS) entry which is preliminary data.</text>
</comment>
<feature type="non-terminal residue" evidence="3">
    <location>
        <position position="1"/>
    </location>
</feature>
<reference evidence="3 4" key="1">
    <citation type="submission" date="2017-06" db="EMBL/GenBank/DDBJ databases">
        <title>A platform for efficient transgenesis in Macrostomum lignano, a flatworm model organism for stem cell research.</title>
        <authorList>
            <person name="Berezikov E."/>
        </authorList>
    </citation>
    <scope>NUCLEOTIDE SEQUENCE [LARGE SCALE GENOMIC DNA]</scope>
    <source>
        <strain evidence="3">DV1</strain>
        <tissue evidence="3">Whole organism</tissue>
    </source>
</reference>
<dbReference type="SUPFAM" id="SSF144232">
    <property type="entry name" value="HIT/MYND zinc finger-like"/>
    <property type="match status" value="1"/>
</dbReference>
<dbReference type="STRING" id="282301.A0A267EQG9"/>
<evidence type="ECO:0000256" key="1">
    <source>
        <dbReference type="SAM" id="MobiDB-lite"/>
    </source>
</evidence>
<protein>
    <recommendedName>
        <fullName evidence="2">Zinc finger HIT domain-containing protein</fullName>
    </recommendedName>
</protein>
<feature type="region of interest" description="Disordered" evidence="1">
    <location>
        <begin position="47"/>
        <end position="91"/>
    </location>
</feature>
<dbReference type="EMBL" id="NIVC01001816">
    <property type="protein sequence ID" value="PAA63741.1"/>
    <property type="molecule type" value="Genomic_DNA"/>
</dbReference>
<accession>A0A267EQG9</accession>
<feature type="compositionally biased region" description="Gly residues" evidence="1">
    <location>
        <begin position="50"/>
        <end position="72"/>
    </location>
</feature>